<evidence type="ECO:0000313" key="2">
    <source>
        <dbReference type="Proteomes" id="UP000307000"/>
    </source>
</evidence>
<dbReference type="Pfam" id="PF23719">
    <property type="entry name" value="VapB"/>
    <property type="match status" value="1"/>
</dbReference>
<evidence type="ECO:0008006" key="3">
    <source>
        <dbReference type="Google" id="ProtNLM"/>
    </source>
</evidence>
<reference evidence="1 2" key="1">
    <citation type="submission" date="2018-12" db="EMBL/GenBank/DDBJ databases">
        <title>Complete Genome Sequence of Glutamicibacter creatinolyticus strain LGCM259,isolated from an abscess of a 12-year-old mare in Italy.</title>
        <authorList>
            <person name="Santos R.G."/>
            <person name="Silva A.L."/>
            <person name="Seyffert N."/>
            <person name="Castro T.L.P."/>
            <person name="Attili A.R."/>
            <person name="Rifici C."/>
            <person name="Mazzullo G."/>
            <person name="Brenig B."/>
            <person name="Venanzi F."/>
            <person name="Azevedo V."/>
        </authorList>
    </citation>
    <scope>NUCLEOTIDE SEQUENCE [LARGE SCALE GENOMIC DNA]</scope>
    <source>
        <strain evidence="1 2">LGCM 259</strain>
    </source>
</reference>
<dbReference type="Proteomes" id="UP000307000">
    <property type="component" value="Chromosome"/>
</dbReference>
<dbReference type="EMBL" id="CP034412">
    <property type="protein sequence ID" value="QCY46061.1"/>
    <property type="molecule type" value="Genomic_DNA"/>
</dbReference>
<organism evidence="1 2">
    <name type="scientific">Glutamicibacter creatinolyticus</name>
    <dbReference type="NCBI Taxonomy" id="162496"/>
    <lineage>
        <taxon>Bacteria</taxon>
        <taxon>Bacillati</taxon>
        <taxon>Actinomycetota</taxon>
        <taxon>Actinomycetes</taxon>
        <taxon>Micrococcales</taxon>
        <taxon>Micrococcaceae</taxon>
        <taxon>Glutamicibacter</taxon>
    </lineage>
</organism>
<evidence type="ECO:0000313" key="1">
    <source>
        <dbReference type="EMBL" id="QCY46061.1"/>
    </source>
</evidence>
<name>A0A5B7WPT3_9MICC</name>
<dbReference type="InterPro" id="IPR014447">
    <property type="entry name" value="VapB-like_prob"/>
</dbReference>
<proteinExistence type="predicted"/>
<keyword evidence="2" id="KW-1185">Reference proteome</keyword>
<sequence length="160" mass="18250">MRRNPCFLRDYWGILPGDGTRGRCVEDNEPLRRGHGNPRGGGWPHPLRCGSGPTAVFYAGGVIFKAVGEQRPYPEHQMRSTRDWSAIPPQQVRLEELTTTKRTLDLEALLAEDSTFFGDLFPHVVRWQGNLYLEDGLHRAVRTALHHRSIMHARVLNLDE</sequence>
<dbReference type="AlphaFoldDB" id="A0A5B7WPT3"/>
<accession>A0A5B7WPT3</accession>
<dbReference type="KEGG" id="gcr:GcLGCM259_0279"/>
<gene>
    <name evidence="1" type="ORF">GcLGCM259_0279</name>
</gene>
<protein>
    <recommendedName>
        <fullName evidence="3">Type II toxin-antitoxin system VapB family antitoxin</fullName>
    </recommendedName>
</protein>